<dbReference type="GO" id="GO:0000287">
    <property type="term" value="F:magnesium ion binding"/>
    <property type="evidence" value="ECO:0007669"/>
    <property type="project" value="InterPro"/>
</dbReference>
<evidence type="ECO:0000256" key="14">
    <source>
        <dbReference type="ARBA" id="ARBA00047851"/>
    </source>
</evidence>
<comment type="catalytic activity">
    <reaction evidence="14">
        <text>2-(2-carboxy-4-methylthiazol-5-yl)ethyl phosphate + 4-amino-2-methyl-5-(diphosphooxymethyl)pyrimidine + 2 H(+) = thiamine phosphate + CO2 + diphosphate</text>
        <dbReference type="Rhea" id="RHEA:47848"/>
        <dbReference type="ChEBI" id="CHEBI:15378"/>
        <dbReference type="ChEBI" id="CHEBI:16526"/>
        <dbReference type="ChEBI" id="CHEBI:33019"/>
        <dbReference type="ChEBI" id="CHEBI:37575"/>
        <dbReference type="ChEBI" id="CHEBI:57841"/>
        <dbReference type="ChEBI" id="CHEBI:62890"/>
        <dbReference type="EC" id="2.5.1.3"/>
    </reaction>
</comment>
<evidence type="ECO:0000256" key="1">
    <source>
        <dbReference type="ARBA" id="ARBA00001771"/>
    </source>
</evidence>
<comment type="pathway">
    <text evidence="4">Cofactor biosynthesis; thiamine diphosphate biosynthesis; 4-methyl-5-(2-phosphoethyl)-thiazole from 5-(2-hydroxyethyl)-4-methylthiazole: step 1/1.</text>
</comment>
<dbReference type="EMBL" id="MPUK01000004">
    <property type="protein sequence ID" value="ONH67562.1"/>
    <property type="molecule type" value="Genomic_DNA"/>
</dbReference>
<evidence type="ECO:0000256" key="12">
    <source>
        <dbReference type="ARBA" id="ARBA00022977"/>
    </source>
</evidence>
<dbReference type="PANTHER" id="PTHR20857">
    <property type="entry name" value="THIAMINE-PHOSPHATE PYROPHOSPHORYLASE"/>
    <property type="match status" value="1"/>
</dbReference>
<dbReference type="GO" id="GO:0009229">
    <property type="term" value="P:thiamine diphosphate biosynthetic process"/>
    <property type="evidence" value="ECO:0007669"/>
    <property type="project" value="UniProtKB-UniPathway"/>
</dbReference>
<dbReference type="PANTHER" id="PTHR20857:SF23">
    <property type="entry name" value="THIAMINE BIOSYNTHETIC BIFUNCTIONAL ENZYME"/>
    <property type="match status" value="1"/>
</dbReference>
<evidence type="ECO:0000313" key="20">
    <source>
        <dbReference type="Proteomes" id="UP000189513"/>
    </source>
</evidence>
<dbReference type="CDD" id="cd01170">
    <property type="entry name" value="THZ_kinase"/>
    <property type="match status" value="1"/>
</dbReference>
<evidence type="ECO:0000256" key="7">
    <source>
        <dbReference type="ARBA" id="ARBA00022723"/>
    </source>
</evidence>
<dbReference type="GO" id="GO:0004789">
    <property type="term" value="F:thiamine-phosphate diphosphorylase activity"/>
    <property type="evidence" value="ECO:0007669"/>
    <property type="project" value="UniProtKB-EC"/>
</dbReference>
<dbReference type="InterPro" id="IPR036206">
    <property type="entry name" value="ThiamineP_synth_sf"/>
</dbReference>
<evidence type="ECO:0000256" key="11">
    <source>
        <dbReference type="ARBA" id="ARBA00022842"/>
    </source>
</evidence>
<accession>A0A1V2L6L5</accession>
<dbReference type="VEuPathDB" id="FungiDB:BON22_2366"/>
<dbReference type="Gene3D" id="3.20.20.70">
    <property type="entry name" value="Aldolase class I"/>
    <property type="match status" value="1"/>
</dbReference>
<reference evidence="20" key="1">
    <citation type="journal article" date="2017" name="Genome Announc.">
        <title>Genome sequences of Cyberlindnera fabianii 65, Pichia kudriavzevii 129, and Saccharomyces cerevisiae 131 isolated from fermented masau fruits in Zimbabwe.</title>
        <authorList>
            <person name="van Rijswijck I.M.H."/>
            <person name="Derks M.F.L."/>
            <person name="Abee T."/>
            <person name="de Ridder D."/>
            <person name="Smid E.J."/>
        </authorList>
    </citation>
    <scope>NUCLEOTIDE SEQUENCE [LARGE SCALE GENOMIC DNA]</scope>
    <source>
        <strain evidence="20">65</strain>
    </source>
</reference>
<evidence type="ECO:0000256" key="15">
    <source>
        <dbReference type="ARBA" id="ARBA00047883"/>
    </source>
</evidence>
<dbReference type="STRING" id="36022.A0A1V2L6L5"/>
<dbReference type="GO" id="GO:0004417">
    <property type="term" value="F:hydroxyethylthiazole kinase activity"/>
    <property type="evidence" value="ECO:0007669"/>
    <property type="project" value="UniProtKB-EC"/>
</dbReference>
<evidence type="ECO:0000256" key="17">
    <source>
        <dbReference type="ARBA" id="ARBA00061283"/>
    </source>
</evidence>
<evidence type="ECO:0000256" key="10">
    <source>
        <dbReference type="ARBA" id="ARBA00022840"/>
    </source>
</evidence>
<comment type="function">
    <text evidence="3">Condenses 4-methyl-5-(beta-hydroxyethyl)thiazole monophosphate (THZ-P) and 2-methyl-4-amino-5-hydroxymethyl pyrimidine pyrophosphate (HMP-PP) to form thiamine monophosphate (TMP).</text>
</comment>
<comment type="catalytic activity">
    <reaction evidence="1">
        <text>5-(2-hydroxyethyl)-4-methylthiazole + ATP = 4-methyl-5-(2-phosphooxyethyl)-thiazole + ADP + H(+)</text>
        <dbReference type="Rhea" id="RHEA:24212"/>
        <dbReference type="ChEBI" id="CHEBI:15378"/>
        <dbReference type="ChEBI" id="CHEBI:17957"/>
        <dbReference type="ChEBI" id="CHEBI:30616"/>
        <dbReference type="ChEBI" id="CHEBI:58296"/>
        <dbReference type="ChEBI" id="CHEBI:456216"/>
        <dbReference type="EC" id="2.7.1.50"/>
    </reaction>
</comment>
<proteinExistence type="inferred from homology"/>
<evidence type="ECO:0000259" key="18">
    <source>
        <dbReference type="Pfam" id="PF02581"/>
    </source>
</evidence>
<comment type="pathway">
    <text evidence="5">Cofactor biosynthesis; thiamine diphosphate biosynthesis; thiamine phosphate from 4-amino-2-methyl-5-diphosphomethylpyrimidine and 4-methyl-5-(2-phosphoethyl)-thiazole: step 1/1.</text>
</comment>
<evidence type="ECO:0000313" key="19">
    <source>
        <dbReference type="EMBL" id="ONH67562.1"/>
    </source>
</evidence>
<comment type="similarity">
    <text evidence="17">In the N-terminal section; belongs to the thiamine-phosphate synthase family.</text>
</comment>
<comment type="catalytic activity">
    <reaction evidence="13">
        <text>4-methyl-5-(2-phosphooxyethyl)-thiazole + 4-amino-2-methyl-5-(diphosphooxymethyl)pyrimidine + H(+) = thiamine phosphate + diphosphate</text>
        <dbReference type="Rhea" id="RHEA:22328"/>
        <dbReference type="ChEBI" id="CHEBI:15378"/>
        <dbReference type="ChEBI" id="CHEBI:33019"/>
        <dbReference type="ChEBI" id="CHEBI:37575"/>
        <dbReference type="ChEBI" id="CHEBI:57841"/>
        <dbReference type="ChEBI" id="CHEBI:58296"/>
        <dbReference type="EC" id="2.5.1.3"/>
    </reaction>
</comment>
<evidence type="ECO:0000256" key="8">
    <source>
        <dbReference type="ARBA" id="ARBA00022741"/>
    </source>
</evidence>
<dbReference type="Proteomes" id="UP000189513">
    <property type="component" value="Unassembled WGS sequence"/>
</dbReference>
<evidence type="ECO:0000256" key="3">
    <source>
        <dbReference type="ARBA" id="ARBA00003814"/>
    </source>
</evidence>
<keyword evidence="6" id="KW-0808">Transferase</keyword>
<dbReference type="InterPro" id="IPR034291">
    <property type="entry name" value="TMP_synthase"/>
</dbReference>
<keyword evidence="9" id="KW-0418">Kinase</keyword>
<dbReference type="FunFam" id="3.20.20.70:FF:000104">
    <property type="entry name" value="Thiamine biosynthetic bifunctional enzyme"/>
    <property type="match status" value="1"/>
</dbReference>
<gene>
    <name evidence="19" type="ORF">BON22_2366</name>
</gene>
<dbReference type="OMA" id="GQTDMPI"/>
<dbReference type="InterPro" id="IPR013785">
    <property type="entry name" value="Aldolase_TIM"/>
</dbReference>
<keyword evidence="11" id="KW-0460">Magnesium</keyword>
<sequence>MPTANAPDYSVYLVTDSTMLPEGTTVVSQVEAALNGGATIVQLREKDLSTREFIDRAKEVHALTKQFGVPLIINDRVDVAIAVDCEGVHVGQDDMPATKVRQMIGEDKIIGVSTRDLDELQEVIDQGVADYVGIGAIYGTKTKNLDRAPMGTAGAKKLLEVCHKAGLHNVLIGGINDKNVDTVIRESSVPEVGYTTDGVAVVSCIMASTDAQGATASLGAIIKDAKGTSITRLLKGVAETSPLVHHITNNVVKNISANVTLAVGASPIMSESAEELDDLSRIPSSCLVINTGTATPDLLELYSKAVKAYSRENKFIVFDPVGCGASAFRKSVNRGLLEKLRGSKFIIKGNSAEILALSGLEVKQKGVDSHVEQGEGGASAINTAAKGLCEKYNCTVVVTGEKDYVFSSDYPAPTIISGGDALMGRVTGTGCSLAGVIASFAHASSHVKTDVHTATANALRAYKLAGSRAAEKCDGPGTFVPLFLDALYAQTRAD</sequence>
<dbReference type="InterPro" id="IPR029056">
    <property type="entry name" value="Ribokinase-like"/>
</dbReference>
<dbReference type="Pfam" id="PF02110">
    <property type="entry name" value="HK"/>
    <property type="match status" value="1"/>
</dbReference>
<dbReference type="Gene3D" id="3.40.1190.20">
    <property type="match status" value="1"/>
</dbReference>
<dbReference type="UniPathway" id="UPA00060">
    <property type="reaction ID" value="UER00139"/>
</dbReference>
<comment type="caution">
    <text evidence="19">The sequence shown here is derived from an EMBL/GenBank/DDBJ whole genome shotgun (WGS) entry which is preliminary data.</text>
</comment>
<dbReference type="AlphaFoldDB" id="A0A1V2L6L5"/>
<name>A0A1V2L6L5_CYBFA</name>
<comment type="similarity">
    <text evidence="16">In the C-terminal section; belongs to the Thz kinase family.</text>
</comment>
<keyword evidence="8" id="KW-0547">Nucleotide-binding</keyword>
<dbReference type="GO" id="GO:0009228">
    <property type="term" value="P:thiamine biosynthetic process"/>
    <property type="evidence" value="ECO:0007669"/>
    <property type="project" value="UniProtKB-KW"/>
</dbReference>
<dbReference type="HAMAP" id="MF_00228">
    <property type="entry name" value="Thz_kinase"/>
    <property type="match status" value="1"/>
</dbReference>
<evidence type="ECO:0000256" key="2">
    <source>
        <dbReference type="ARBA" id="ARBA00001946"/>
    </source>
</evidence>
<evidence type="ECO:0000256" key="6">
    <source>
        <dbReference type="ARBA" id="ARBA00022679"/>
    </source>
</evidence>
<dbReference type="SUPFAM" id="SSF53613">
    <property type="entry name" value="Ribokinase-like"/>
    <property type="match status" value="1"/>
</dbReference>
<dbReference type="NCBIfam" id="TIGR00693">
    <property type="entry name" value="thiE"/>
    <property type="match status" value="1"/>
</dbReference>
<dbReference type="NCBIfam" id="NF006830">
    <property type="entry name" value="PRK09355.1"/>
    <property type="match status" value="1"/>
</dbReference>
<keyword evidence="7" id="KW-0479">Metal-binding</keyword>
<keyword evidence="20" id="KW-1185">Reference proteome</keyword>
<dbReference type="PRINTS" id="PR01099">
    <property type="entry name" value="HYETHTZKNASE"/>
</dbReference>
<dbReference type="InterPro" id="IPR000417">
    <property type="entry name" value="Hyethyz_kinase"/>
</dbReference>
<evidence type="ECO:0000256" key="5">
    <source>
        <dbReference type="ARBA" id="ARBA00005165"/>
    </source>
</evidence>
<keyword evidence="12" id="KW-0784">Thiamine biosynthesis</keyword>
<organism evidence="19 20">
    <name type="scientific">Cyberlindnera fabianii</name>
    <name type="common">Yeast</name>
    <name type="synonym">Hansenula fabianii</name>
    <dbReference type="NCBI Taxonomy" id="36022"/>
    <lineage>
        <taxon>Eukaryota</taxon>
        <taxon>Fungi</taxon>
        <taxon>Dikarya</taxon>
        <taxon>Ascomycota</taxon>
        <taxon>Saccharomycotina</taxon>
        <taxon>Saccharomycetes</taxon>
        <taxon>Phaffomycetales</taxon>
        <taxon>Phaffomycetaceae</taxon>
        <taxon>Cyberlindnera</taxon>
    </lineage>
</organism>
<dbReference type="HAMAP" id="MF_00097">
    <property type="entry name" value="TMP_synthase"/>
    <property type="match status" value="1"/>
</dbReference>
<keyword evidence="10" id="KW-0067">ATP-binding</keyword>
<evidence type="ECO:0000256" key="9">
    <source>
        <dbReference type="ARBA" id="ARBA00022777"/>
    </source>
</evidence>
<evidence type="ECO:0000256" key="13">
    <source>
        <dbReference type="ARBA" id="ARBA00047334"/>
    </source>
</evidence>
<comment type="catalytic activity">
    <reaction evidence="15">
        <text>2-[(2R,5Z)-2-carboxy-4-methylthiazol-5(2H)-ylidene]ethyl phosphate + 4-amino-2-methyl-5-(diphosphooxymethyl)pyrimidine + 2 H(+) = thiamine phosphate + CO2 + diphosphate</text>
        <dbReference type="Rhea" id="RHEA:47844"/>
        <dbReference type="ChEBI" id="CHEBI:15378"/>
        <dbReference type="ChEBI" id="CHEBI:16526"/>
        <dbReference type="ChEBI" id="CHEBI:33019"/>
        <dbReference type="ChEBI" id="CHEBI:37575"/>
        <dbReference type="ChEBI" id="CHEBI:57841"/>
        <dbReference type="ChEBI" id="CHEBI:62899"/>
        <dbReference type="EC" id="2.5.1.3"/>
    </reaction>
</comment>
<dbReference type="GO" id="GO:0005737">
    <property type="term" value="C:cytoplasm"/>
    <property type="evidence" value="ECO:0007669"/>
    <property type="project" value="TreeGrafter"/>
</dbReference>
<comment type="cofactor">
    <cofactor evidence="2">
        <name>Mg(2+)</name>
        <dbReference type="ChEBI" id="CHEBI:18420"/>
    </cofactor>
</comment>
<feature type="domain" description="Thiamine phosphate synthase/TenI" evidence="18">
    <location>
        <begin position="11"/>
        <end position="205"/>
    </location>
</feature>
<evidence type="ECO:0000256" key="16">
    <source>
        <dbReference type="ARBA" id="ARBA00061146"/>
    </source>
</evidence>
<dbReference type="Pfam" id="PF02581">
    <property type="entry name" value="TMP-TENI"/>
    <property type="match status" value="1"/>
</dbReference>
<dbReference type="SUPFAM" id="SSF51391">
    <property type="entry name" value="Thiamin phosphate synthase"/>
    <property type="match status" value="1"/>
</dbReference>
<dbReference type="InterPro" id="IPR022998">
    <property type="entry name" value="ThiamineP_synth_TenI"/>
</dbReference>
<protein>
    <submittedName>
        <fullName evidence="19">Thiamine biosynthetic bifunctional enzyme</fullName>
    </submittedName>
</protein>
<evidence type="ECO:0000256" key="4">
    <source>
        <dbReference type="ARBA" id="ARBA00004868"/>
    </source>
</evidence>
<dbReference type="GO" id="GO:0005524">
    <property type="term" value="F:ATP binding"/>
    <property type="evidence" value="ECO:0007669"/>
    <property type="project" value="UniProtKB-KW"/>
</dbReference>
<dbReference type="CDD" id="cd00564">
    <property type="entry name" value="TMP_TenI"/>
    <property type="match status" value="1"/>
</dbReference>